<gene>
    <name evidence="16" type="primary">LOC125423350</name>
</gene>
<evidence type="ECO:0000256" key="1">
    <source>
        <dbReference type="ARBA" id="ARBA00004251"/>
    </source>
</evidence>
<dbReference type="SMART" id="SM00365">
    <property type="entry name" value="LRR_SD22"/>
    <property type="match status" value="6"/>
</dbReference>
<dbReference type="InterPro" id="IPR001611">
    <property type="entry name" value="Leu-rich_rpt"/>
</dbReference>
<feature type="chain" id="PRO_5045350382" evidence="13">
    <location>
        <begin position="24"/>
        <end position="989"/>
    </location>
</feature>
<sequence>MGELLLIMLAFIIFSKSIGCSEAAGCIERERQALLSFKHGILDKGNFLSSWTSSSNEDCCKWIGIKCDNKTGHVITLDLSPVTFLNHPNFGNEIGSSLLELQYLKHLDLSVNNFTRIPNFIGSFTSLNYLNLSYNYIVGTIPSRIGNLTKLRVLDLRGSILMIESLHWLPHLSSLRILRFEDTNFTKAVDWLQSIKLASSLSSLELSYCEFPRLNTSFLSHMNSSNSLKYLSVSGYGIHPTIIPWLLNVSLNLVNLTLNLNYDLRGLLPNSFANMSSLEHIDLSHNSLQGGLPKSLGNLCNLKVLLLNDNELNGTLNDHLGNLSRCVRKSVEILNLSDNQLGGSVPDMEAFPSLRELYLADNQLEGHFPFSLSQIQKLAVLHLHHNLLTGSLPDLSKLSFLRELRVGQNKLNGSLPESIGQLSNLEILDISSNYFTGIVSKSHLQNLLKLQILDLSFNSLTLNFESNGILPRTLYILKLNSCKMGPRFPSWLRTQLNLSYLDISDAGISDVIPDWFYPMASKLVYLNLSFNHVNGTLQNFPAPLSTIDLSSNLFQGTIPVSLSNAQFINLSHNKFTRFRSFVCSLTDMIEFLDISYNMLTGRFPDCRMDWRVLCILNLESNNLSGILPSSLSSLYSIQTLRLSNNSFSGIIPLLQNCSNLQFLDLGNNKLSGSIPTWIGQSLKILEVLRLKSNKLNGRMPSNLCSLSYLKILDLSLNHISGEIPPCIQNLTSMAYNEQLYPDDIYLLAFPIPSSFGYEMFEISSADKAKLMWKGIEYPYEKIPEQLKMIDLSCNALVGEIPRGLTNLVALVQLNLSRNSLNGTIPKKIGQLHRLESLDLSHNQLSEEIPSSLTNISSLSVMDLSYNQLSGRIPTGTQLQSFNASSYEENRGLCGPPLTSMCPGDETSHPPSHSAGGKSDFEDGGLWFDVLWFYIGIGIGFNFAFWGVCGTLLINTSWRRTYFGFLSNFRDFLYVTISIKWNKLKRRIQG</sequence>
<dbReference type="InterPro" id="IPR032675">
    <property type="entry name" value="LRR_dom_sf"/>
</dbReference>
<evidence type="ECO:0000256" key="3">
    <source>
        <dbReference type="ARBA" id="ARBA00022475"/>
    </source>
</evidence>
<keyword evidence="4" id="KW-0433">Leucine-rich repeat</keyword>
<dbReference type="InterPro" id="IPR013210">
    <property type="entry name" value="LRR_N_plant-typ"/>
</dbReference>
<dbReference type="Pfam" id="PF00560">
    <property type="entry name" value="LRR_1"/>
    <property type="match status" value="10"/>
</dbReference>
<feature type="transmembrane region" description="Helical" evidence="12">
    <location>
        <begin position="930"/>
        <end position="953"/>
    </location>
</feature>
<keyword evidence="6 13" id="KW-0732">Signal</keyword>
<keyword evidence="8 12" id="KW-1133">Transmembrane helix</keyword>
<evidence type="ECO:0000256" key="4">
    <source>
        <dbReference type="ARBA" id="ARBA00022614"/>
    </source>
</evidence>
<accession>A0ABM3IPX9</accession>
<evidence type="ECO:0000256" key="11">
    <source>
        <dbReference type="ARBA" id="ARBA00023180"/>
    </source>
</evidence>
<evidence type="ECO:0000313" key="16">
    <source>
        <dbReference type="RefSeq" id="XP_048333056.2"/>
    </source>
</evidence>
<dbReference type="Proteomes" id="UP001652623">
    <property type="component" value="Chromosome 3"/>
</dbReference>
<keyword evidence="9 12" id="KW-0472">Membrane</keyword>
<reference evidence="16" key="1">
    <citation type="submission" date="2025-08" db="UniProtKB">
        <authorList>
            <consortium name="RefSeq"/>
        </authorList>
    </citation>
    <scope>IDENTIFICATION</scope>
    <source>
        <tissue evidence="16">Seedling</tissue>
    </source>
</reference>
<dbReference type="PANTHER" id="PTHR48063:SF101">
    <property type="entry name" value="LRR RECEPTOR-LIKE SERINE_THREONINE-PROTEIN KINASE FLS2"/>
    <property type="match status" value="1"/>
</dbReference>
<dbReference type="Gene3D" id="3.80.10.10">
    <property type="entry name" value="Ribonuclease Inhibitor"/>
    <property type="match status" value="5"/>
</dbReference>
<keyword evidence="10" id="KW-0675">Receptor</keyword>
<dbReference type="SUPFAM" id="SSF52058">
    <property type="entry name" value="L domain-like"/>
    <property type="match status" value="2"/>
</dbReference>
<dbReference type="PANTHER" id="PTHR48063">
    <property type="entry name" value="LRR RECEPTOR-LIKE KINASE"/>
    <property type="match status" value="1"/>
</dbReference>
<keyword evidence="5 12" id="KW-0812">Transmembrane</keyword>
<feature type="domain" description="Leucine-rich repeat-containing N-terminal plant-type" evidence="14">
    <location>
        <begin position="29"/>
        <end position="68"/>
    </location>
</feature>
<protein>
    <submittedName>
        <fullName evidence="16">Receptor-like protein EIX2</fullName>
    </submittedName>
</protein>
<dbReference type="Pfam" id="PF08263">
    <property type="entry name" value="LRRNT_2"/>
    <property type="match status" value="1"/>
</dbReference>
<proteinExistence type="inferred from homology"/>
<dbReference type="InterPro" id="IPR003591">
    <property type="entry name" value="Leu-rich_rpt_typical-subtyp"/>
</dbReference>
<keyword evidence="11" id="KW-0325">Glycoprotein</keyword>
<feature type="signal peptide" evidence="13">
    <location>
        <begin position="1"/>
        <end position="23"/>
    </location>
</feature>
<comment type="subcellular location">
    <subcellularLocation>
        <location evidence="1">Cell membrane</location>
        <topology evidence="1">Single-pass type I membrane protein</topology>
    </subcellularLocation>
</comment>
<dbReference type="GeneID" id="125423350"/>
<evidence type="ECO:0000256" key="6">
    <source>
        <dbReference type="ARBA" id="ARBA00022729"/>
    </source>
</evidence>
<comment type="similarity">
    <text evidence="2">Belongs to the RLP family.</text>
</comment>
<dbReference type="PRINTS" id="PR00019">
    <property type="entry name" value="LEURICHRPT"/>
</dbReference>
<dbReference type="SMART" id="SM00369">
    <property type="entry name" value="LRR_TYP"/>
    <property type="match status" value="10"/>
</dbReference>
<keyword evidence="15" id="KW-1185">Reference proteome</keyword>
<evidence type="ECO:0000256" key="12">
    <source>
        <dbReference type="SAM" id="Phobius"/>
    </source>
</evidence>
<dbReference type="RefSeq" id="XP_048333056.2">
    <property type="nucleotide sequence ID" value="XM_048477099.2"/>
</dbReference>
<dbReference type="InterPro" id="IPR046956">
    <property type="entry name" value="RLP23-like"/>
</dbReference>
<evidence type="ECO:0000256" key="13">
    <source>
        <dbReference type="SAM" id="SignalP"/>
    </source>
</evidence>
<dbReference type="PROSITE" id="PS51450">
    <property type="entry name" value="LRR"/>
    <property type="match status" value="4"/>
</dbReference>
<evidence type="ECO:0000256" key="8">
    <source>
        <dbReference type="ARBA" id="ARBA00022989"/>
    </source>
</evidence>
<evidence type="ECO:0000313" key="15">
    <source>
        <dbReference type="Proteomes" id="UP001652623"/>
    </source>
</evidence>
<keyword evidence="3" id="KW-1003">Cell membrane</keyword>
<keyword evidence="7" id="KW-0677">Repeat</keyword>
<evidence type="ECO:0000256" key="7">
    <source>
        <dbReference type="ARBA" id="ARBA00022737"/>
    </source>
</evidence>
<name>A0ABM3IPX9_ZIZJJ</name>
<dbReference type="SUPFAM" id="SSF52047">
    <property type="entry name" value="RNI-like"/>
    <property type="match status" value="1"/>
</dbReference>
<evidence type="ECO:0000256" key="2">
    <source>
        <dbReference type="ARBA" id="ARBA00009592"/>
    </source>
</evidence>
<evidence type="ECO:0000256" key="5">
    <source>
        <dbReference type="ARBA" id="ARBA00022692"/>
    </source>
</evidence>
<evidence type="ECO:0000256" key="10">
    <source>
        <dbReference type="ARBA" id="ARBA00023170"/>
    </source>
</evidence>
<evidence type="ECO:0000256" key="9">
    <source>
        <dbReference type="ARBA" id="ARBA00023136"/>
    </source>
</evidence>
<evidence type="ECO:0000259" key="14">
    <source>
        <dbReference type="Pfam" id="PF08263"/>
    </source>
</evidence>
<organism evidence="15 16">
    <name type="scientific">Ziziphus jujuba</name>
    <name type="common">Chinese jujube</name>
    <name type="synonym">Ziziphus sativa</name>
    <dbReference type="NCBI Taxonomy" id="326968"/>
    <lineage>
        <taxon>Eukaryota</taxon>
        <taxon>Viridiplantae</taxon>
        <taxon>Streptophyta</taxon>
        <taxon>Embryophyta</taxon>
        <taxon>Tracheophyta</taxon>
        <taxon>Spermatophyta</taxon>
        <taxon>Magnoliopsida</taxon>
        <taxon>eudicotyledons</taxon>
        <taxon>Gunneridae</taxon>
        <taxon>Pentapetalae</taxon>
        <taxon>rosids</taxon>
        <taxon>fabids</taxon>
        <taxon>Rosales</taxon>
        <taxon>Rhamnaceae</taxon>
        <taxon>Paliureae</taxon>
        <taxon>Ziziphus</taxon>
    </lineage>
</organism>